<dbReference type="OrthoDB" id="9996127at2759"/>
<dbReference type="GO" id="GO:0004252">
    <property type="term" value="F:serine-type endopeptidase activity"/>
    <property type="evidence" value="ECO:0007669"/>
    <property type="project" value="InterPro"/>
</dbReference>
<dbReference type="PROSITE" id="PS00761">
    <property type="entry name" value="SPASE_I_3"/>
    <property type="match status" value="1"/>
</dbReference>
<evidence type="ECO:0000256" key="8">
    <source>
        <dbReference type="ARBA" id="ARBA00022989"/>
    </source>
</evidence>
<dbReference type="PRINTS" id="PR00727">
    <property type="entry name" value="LEADERPTASE"/>
</dbReference>
<keyword evidence="7" id="KW-0378">Hydrolase</keyword>
<evidence type="ECO:0000256" key="4">
    <source>
        <dbReference type="ARBA" id="ARBA00022670"/>
    </source>
</evidence>
<evidence type="ECO:0000313" key="13">
    <source>
        <dbReference type="EMBL" id="CCE62413.1"/>
    </source>
</evidence>
<dbReference type="GeneID" id="11533656"/>
<dbReference type="GO" id="GO:0006627">
    <property type="term" value="P:protein processing involved in protein targeting to mitochondrion"/>
    <property type="evidence" value="ECO:0007669"/>
    <property type="project" value="EnsemblFungi"/>
</dbReference>
<reference evidence="13 14" key="1">
    <citation type="journal article" date="2011" name="Proc. Natl. Acad. Sci. U.S.A.">
        <title>Evolutionary erosion of yeast sex chromosomes by mating-type switching accidents.</title>
        <authorList>
            <person name="Gordon J.L."/>
            <person name="Armisen D."/>
            <person name="Proux-Wera E."/>
            <person name="Oheigeartaigh S.S."/>
            <person name="Byrne K.P."/>
            <person name="Wolfe K.H."/>
        </authorList>
    </citation>
    <scope>NUCLEOTIDE SEQUENCE [LARGE SCALE GENOMIC DNA]</scope>
    <source>
        <strain evidence="14">ATCC 24235 / CBS 4417 / NBRC 1672 / NRRL Y-8282 / UCD 70-5</strain>
    </source>
</reference>
<dbReference type="FunFam" id="2.10.109.10:FF:000005">
    <property type="entry name" value="Mitochondrial inner membrane protease subunit"/>
    <property type="match status" value="1"/>
</dbReference>
<keyword evidence="10" id="KW-0472">Membrane</keyword>
<evidence type="ECO:0000256" key="3">
    <source>
        <dbReference type="ARBA" id="ARBA00013650"/>
    </source>
</evidence>
<dbReference type="Pfam" id="PF10502">
    <property type="entry name" value="Peptidase_S26"/>
    <property type="match status" value="2"/>
</dbReference>
<dbReference type="GO" id="GO:0006465">
    <property type="term" value="P:signal peptide processing"/>
    <property type="evidence" value="ECO:0007669"/>
    <property type="project" value="InterPro"/>
</dbReference>
<evidence type="ECO:0000256" key="9">
    <source>
        <dbReference type="ARBA" id="ARBA00023128"/>
    </source>
</evidence>
<proteinExistence type="inferred from homology"/>
<evidence type="ECO:0000256" key="2">
    <source>
        <dbReference type="ARBA" id="ARBA00007066"/>
    </source>
</evidence>
<feature type="active site" evidence="11">
    <location>
        <position position="90"/>
    </location>
</feature>
<dbReference type="RefSeq" id="XP_003684847.1">
    <property type="nucleotide sequence ID" value="XM_003684799.1"/>
</dbReference>
<accession>G8BRN7</accession>
<dbReference type="CDD" id="cd06530">
    <property type="entry name" value="S26_SPase_I"/>
    <property type="match status" value="1"/>
</dbReference>
<dbReference type="AlphaFoldDB" id="G8BRN7"/>
<dbReference type="eggNOG" id="KOG1568">
    <property type="taxonomic scope" value="Eukaryota"/>
</dbReference>
<evidence type="ECO:0000256" key="11">
    <source>
        <dbReference type="PIRSR" id="PIRSR600223-1"/>
    </source>
</evidence>
<dbReference type="Proteomes" id="UP000005666">
    <property type="component" value="Chromosome 3"/>
</dbReference>
<dbReference type="InterPro" id="IPR000223">
    <property type="entry name" value="Pept_S26A_signal_pept_1"/>
</dbReference>
<evidence type="ECO:0000259" key="12">
    <source>
        <dbReference type="Pfam" id="PF10502"/>
    </source>
</evidence>
<dbReference type="GO" id="GO:0042720">
    <property type="term" value="C:mitochondrial inner membrane peptidase complex"/>
    <property type="evidence" value="ECO:0007669"/>
    <property type="project" value="EnsemblFungi"/>
</dbReference>
<feature type="domain" description="Peptidase S26" evidence="12">
    <location>
        <begin position="30"/>
        <end position="101"/>
    </location>
</feature>
<gene>
    <name evidence="13" type="primary">TPHA0C02600</name>
    <name evidence="13" type="ordered locus">TPHA_0C02600</name>
</gene>
<evidence type="ECO:0000256" key="6">
    <source>
        <dbReference type="ARBA" id="ARBA00022792"/>
    </source>
</evidence>
<keyword evidence="6" id="KW-0999">Mitochondrion inner membrane</keyword>
<dbReference type="PANTHER" id="PTHR46041:SF2">
    <property type="entry name" value="MITOCHONDRIAL INNER MEMBRANE PROTEASE SUBUNIT 2"/>
    <property type="match status" value="1"/>
</dbReference>
<dbReference type="InterPro" id="IPR019758">
    <property type="entry name" value="Pept_S26A_signal_pept_1_CS"/>
</dbReference>
<organism evidence="13 14">
    <name type="scientific">Tetrapisispora phaffii (strain ATCC 24235 / CBS 4417 / NBRC 1672 / NRRL Y-8282 / UCD 70-5)</name>
    <name type="common">Yeast</name>
    <name type="synonym">Fabospora phaffii</name>
    <dbReference type="NCBI Taxonomy" id="1071381"/>
    <lineage>
        <taxon>Eukaryota</taxon>
        <taxon>Fungi</taxon>
        <taxon>Dikarya</taxon>
        <taxon>Ascomycota</taxon>
        <taxon>Saccharomycotina</taxon>
        <taxon>Saccharomycetes</taxon>
        <taxon>Saccharomycetales</taxon>
        <taxon>Saccharomycetaceae</taxon>
        <taxon>Tetrapisispora</taxon>
    </lineage>
</organism>
<dbReference type="STRING" id="1071381.G8BRN7"/>
<evidence type="ECO:0000256" key="10">
    <source>
        <dbReference type="ARBA" id="ARBA00023136"/>
    </source>
</evidence>
<name>G8BRN7_TETPH</name>
<dbReference type="HOGENOM" id="CLU_028723_4_1_1"/>
<dbReference type="InterPro" id="IPR036286">
    <property type="entry name" value="LexA/Signal_pep-like_sf"/>
</dbReference>
<dbReference type="OMA" id="WIPVIAW"/>
<comment type="subcellular location">
    <subcellularLocation>
        <location evidence="1">Mitochondrion inner membrane</location>
        <topology evidence="1">Single-pass membrane protein</topology>
    </subcellularLocation>
</comment>
<dbReference type="InterPro" id="IPR019533">
    <property type="entry name" value="Peptidase_S26"/>
</dbReference>
<keyword evidence="4" id="KW-0645">Protease</keyword>
<comment type="similarity">
    <text evidence="2">Belongs to the peptidase S26 family. IMP2 subfamily.</text>
</comment>
<dbReference type="MEROPS" id="S26.012"/>
<keyword evidence="5" id="KW-0812">Transmembrane</keyword>
<feature type="active site" evidence="11">
    <location>
        <position position="40"/>
    </location>
</feature>
<feature type="domain" description="Peptidase S26" evidence="12">
    <location>
        <begin position="104"/>
        <end position="151"/>
    </location>
</feature>
<keyword evidence="9" id="KW-0496">Mitochondrion</keyword>
<keyword evidence="14" id="KW-1185">Reference proteome</keyword>
<keyword evidence="8" id="KW-1133">Transmembrane helix</keyword>
<evidence type="ECO:0000256" key="7">
    <source>
        <dbReference type="ARBA" id="ARBA00022801"/>
    </source>
</evidence>
<evidence type="ECO:0000256" key="1">
    <source>
        <dbReference type="ARBA" id="ARBA00004434"/>
    </source>
</evidence>
<dbReference type="Gene3D" id="2.10.109.10">
    <property type="entry name" value="Umud Fragment, subunit A"/>
    <property type="match status" value="1"/>
</dbReference>
<evidence type="ECO:0000256" key="5">
    <source>
        <dbReference type="ARBA" id="ARBA00022692"/>
    </source>
</evidence>
<dbReference type="PANTHER" id="PTHR46041">
    <property type="entry name" value="MITOCHONDRIAL INNER MEMBRANE PROTEASE SUBUNIT 2"/>
    <property type="match status" value="1"/>
</dbReference>
<sequence length="176" mass="19965">MSTIFHSPGFKRSLKILSWIPVIIAFNDNVSYIARIKGPSMRPSLNPNDNELSTDWVLLWKWGCTQSYNLKRNDIVLIKSPSDPHKIYCKRIKGVQFDTIKTLHPYPKETVLVPRNHIWVEGDNVTQSVDSNNFGAVATGMIVGKVVKVIWPPTRWGTNLNETVGRHDALSLATRQ</sequence>
<evidence type="ECO:0000313" key="14">
    <source>
        <dbReference type="Proteomes" id="UP000005666"/>
    </source>
</evidence>
<dbReference type="SUPFAM" id="SSF51306">
    <property type="entry name" value="LexA/Signal peptidase"/>
    <property type="match status" value="1"/>
</dbReference>
<dbReference type="EMBL" id="HE612858">
    <property type="protein sequence ID" value="CCE62413.1"/>
    <property type="molecule type" value="Genomic_DNA"/>
</dbReference>
<protein>
    <recommendedName>
        <fullName evidence="3">Mitochondrial inner membrane protease subunit 2</fullName>
    </recommendedName>
</protein>
<dbReference type="InterPro" id="IPR037730">
    <property type="entry name" value="IMP2"/>
</dbReference>
<dbReference type="KEGG" id="tpf:TPHA_0C02600"/>